<proteinExistence type="predicted"/>
<gene>
    <name evidence="1" type="ORF">J2T15_006215</name>
</gene>
<organism evidence="1 2">
    <name type="scientific">Paenibacillus harenae</name>
    <dbReference type="NCBI Taxonomy" id="306543"/>
    <lineage>
        <taxon>Bacteria</taxon>
        <taxon>Bacillati</taxon>
        <taxon>Bacillota</taxon>
        <taxon>Bacilli</taxon>
        <taxon>Bacillales</taxon>
        <taxon>Paenibacillaceae</taxon>
        <taxon>Paenibacillus</taxon>
    </lineage>
</organism>
<dbReference type="EMBL" id="JAUSSU010000024">
    <property type="protein sequence ID" value="MDQ0116733.1"/>
    <property type="molecule type" value="Genomic_DNA"/>
</dbReference>
<sequence>MLGFEQKVDYLRRSEALVYTVCIKLLADELAACKAAEQLLRSLFNDRCFWMACEAERGEYLVKATKAECLRLWRESLQQTS</sequence>
<name>A0ABT9UAW0_PAEHA</name>
<dbReference type="Proteomes" id="UP001229346">
    <property type="component" value="Unassembled WGS sequence"/>
</dbReference>
<keyword evidence="2" id="KW-1185">Reference proteome</keyword>
<dbReference type="RefSeq" id="WP_307210492.1">
    <property type="nucleotide sequence ID" value="NZ_JAUSSU010000024.1"/>
</dbReference>
<reference evidence="1 2" key="1">
    <citation type="submission" date="2023-07" db="EMBL/GenBank/DDBJ databases">
        <title>Sorghum-associated microbial communities from plants grown in Nebraska, USA.</title>
        <authorList>
            <person name="Schachtman D."/>
        </authorList>
    </citation>
    <scope>NUCLEOTIDE SEQUENCE [LARGE SCALE GENOMIC DNA]</scope>
    <source>
        <strain evidence="1 2">CC482</strain>
    </source>
</reference>
<protein>
    <submittedName>
        <fullName evidence="1">Uncharacterized protein</fullName>
    </submittedName>
</protein>
<accession>A0ABT9UAW0</accession>
<evidence type="ECO:0000313" key="2">
    <source>
        <dbReference type="Proteomes" id="UP001229346"/>
    </source>
</evidence>
<evidence type="ECO:0000313" key="1">
    <source>
        <dbReference type="EMBL" id="MDQ0116733.1"/>
    </source>
</evidence>
<comment type="caution">
    <text evidence="1">The sequence shown here is derived from an EMBL/GenBank/DDBJ whole genome shotgun (WGS) entry which is preliminary data.</text>
</comment>